<dbReference type="PANTHER" id="PTHR14513">
    <property type="entry name" value="PROTECTION OF TELOMERES 1"/>
    <property type="match status" value="1"/>
</dbReference>
<dbReference type="Gene3D" id="2.40.50.140">
    <property type="entry name" value="Nucleic acid-binding proteins"/>
    <property type="match status" value="2"/>
</dbReference>
<dbReference type="GO" id="GO:0010521">
    <property type="term" value="F:telomerase inhibitor activity"/>
    <property type="evidence" value="ECO:0007669"/>
    <property type="project" value="TreeGrafter"/>
</dbReference>
<sequence>MSARGSRKGVPDATPQDPPELPLPAKFTEIRAILDERVPPGRLVNIIGLVKDWQVPIATRGTDYKSTIELGDLSTEDESHGLKFNIFRPEADMPKFGAGDVLVITGVRVQRREADPLSVITHHSTSICVYSASKIPEPPQSAQCALAPRSSRRDSYAPSAEESRYVSYLFHKVDRPEEHEFQERANQSLSVKDKFSLLKDVKEGRFYNLIAQVATEPYSRFDVVTLYVSDYTENAHFYLEQWQGPSEPVGDSYGYTSGDVSMPRKKWVGPYGKMSIQITCYEPHATVIRDEVKAGHWVELRNVQIKYGQDGKYLEGFLREGRNFDPSRVNVNVLEATDPETIDPRLKDAIRRCRDYHKKKKKQIKEIKSAQLAGLKRKASNSPQPDKRQLNAKERRKLLREAQEREGKEKHVNEEVCLELNEQVTCEKHNAPFSTVESILRPVVYETTVDGESIALTMPFTCAKYLARVRVVDFFPRSLEDFACCRKRTEFDVLSDNEDDGGSLSPSSGDDEDSPGSNSVWEWRFALRLEDPDPPNTDANKKRSGPRPRLWAFVDNAEAQCLTGLNATDLRRARETLDQLRKAMSVLWGNLEEIKAQKPSRTNGKGQTVGTAEHRPARRGRKPPLRLEKPPLESDGEDGDGLAAEAISNKPFACCLKQYGVYEKVGKEGGKWVKCFGLFGTKIRS</sequence>
<dbReference type="InterPro" id="IPR028389">
    <property type="entry name" value="POT1"/>
</dbReference>
<keyword evidence="5" id="KW-0158">Chromosome</keyword>
<dbReference type="AlphaFoldDB" id="A0AAN7CI77"/>
<gene>
    <name evidence="11" type="ORF">C8A03DRAFT_11268</name>
</gene>
<dbReference type="InterPro" id="IPR032042">
    <property type="entry name" value="POT1PC"/>
</dbReference>
<dbReference type="SMART" id="SM00976">
    <property type="entry name" value="Telo_bind"/>
    <property type="match status" value="1"/>
</dbReference>
<keyword evidence="6" id="KW-0779">Telomere</keyword>
<accession>A0AAN7CI77</accession>
<dbReference type="FunFam" id="2.40.50.140:FF:000303">
    <property type="entry name" value="Protection of telomeres protein 1"/>
    <property type="match status" value="1"/>
</dbReference>
<evidence type="ECO:0000256" key="4">
    <source>
        <dbReference type="ARBA" id="ARBA00015253"/>
    </source>
</evidence>
<evidence type="ECO:0000259" key="10">
    <source>
        <dbReference type="SMART" id="SM00976"/>
    </source>
</evidence>
<comment type="similarity">
    <text evidence="3">Belongs to the telombin family.</text>
</comment>
<evidence type="ECO:0000256" key="3">
    <source>
        <dbReference type="ARBA" id="ARBA00008442"/>
    </source>
</evidence>
<dbReference type="InterPro" id="IPR012340">
    <property type="entry name" value="NA-bd_OB-fold"/>
</dbReference>
<protein>
    <recommendedName>
        <fullName evidence="4">Protection of telomeres protein 1</fullName>
    </recommendedName>
</protein>
<keyword evidence="12" id="KW-1185">Reference proteome</keyword>
<dbReference type="Pfam" id="PF02765">
    <property type="entry name" value="POT1"/>
    <property type="match status" value="1"/>
</dbReference>
<dbReference type="GO" id="GO:0000783">
    <property type="term" value="C:nuclear telomere cap complex"/>
    <property type="evidence" value="ECO:0007669"/>
    <property type="project" value="TreeGrafter"/>
</dbReference>
<feature type="compositionally biased region" description="Polar residues" evidence="9">
    <location>
        <begin position="599"/>
        <end position="610"/>
    </location>
</feature>
<comment type="subcellular location">
    <subcellularLocation>
        <location evidence="2">Chromosome</location>
        <location evidence="2">Telomere</location>
    </subcellularLocation>
    <subcellularLocation>
        <location evidence="1">Nucleus</location>
    </subcellularLocation>
</comment>
<reference evidence="11" key="1">
    <citation type="journal article" date="2023" name="Mol. Phylogenet. Evol.">
        <title>Genome-scale phylogeny and comparative genomics of the fungal order Sordariales.</title>
        <authorList>
            <person name="Hensen N."/>
            <person name="Bonometti L."/>
            <person name="Westerberg I."/>
            <person name="Brannstrom I.O."/>
            <person name="Guillou S."/>
            <person name="Cros-Aarteil S."/>
            <person name="Calhoun S."/>
            <person name="Haridas S."/>
            <person name="Kuo A."/>
            <person name="Mondo S."/>
            <person name="Pangilinan J."/>
            <person name="Riley R."/>
            <person name="LaButti K."/>
            <person name="Andreopoulos B."/>
            <person name="Lipzen A."/>
            <person name="Chen C."/>
            <person name="Yan M."/>
            <person name="Daum C."/>
            <person name="Ng V."/>
            <person name="Clum A."/>
            <person name="Steindorff A."/>
            <person name="Ohm R.A."/>
            <person name="Martin F."/>
            <person name="Silar P."/>
            <person name="Natvig D.O."/>
            <person name="Lalanne C."/>
            <person name="Gautier V."/>
            <person name="Ament-Velasquez S.L."/>
            <person name="Kruys A."/>
            <person name="Hutchinson M.I."/>
            <person name="Powell A.J."/>
            <person name="Barry K."/>
            <person name="Miller A.N."/>
            <person name="Grigoriev I.V."/>
            <person name="Debuchy R."/>
            <person name="Gladieux P."/>
            <person name="Hiltunen Thoren M."/>
            <person name="Johannesson H."/>
        </authorList>
    </citation>
    <scope>NUCLEOTIDE SEQUENCE</scope>
    <source>
        <strain evidence="11">CBS 532.94</strain>
    </source>
</reference>
<feature type="region of interest" description="Disordered" evidence="9">
    <location>
        <begin position="596"/>
        <end position="642"/>
    </location>
</feature>
<feature type="region of interest" description="Disordered" evidence="9">
    <location>
        <begin position="373"/>
        <end position="392"/>
    </location>
</feature>
<dbReference type="Pfam" id="PF16686">
    <property type="entry name" value="POT1PC"/>
    <property type="match status" value="1"/>
</dbReference>
<reference evidence="11" key="2">
    <citation type="submission" date="2023-05" db="EMBL/GenBank/DDBJ databases">
        <authorList>
            <consortium name="Lawrence Berkeley National Laboratory"/>
            <person name="Steindorff A."/>
            <person name="Hensen N."/>
            <person name="Bonometti L."/>
            <person name="Westerberg I."/>
            <person name="Brannstrom I.O."/>
            <person name="Guillou S."/>
            <person name="Cros-Aarteil S."/>
            <person name="Calhoun S."/>
            <person name="Haridas S."/>
            <person name="Kuo A."/>
            <person name="Mondo S."/>
            <person name="Pangilinan J."/>
            <person name="Riley R."/>
            <person name="Labutti K."/>
            <person name="Andreopoulos B."/>
            <person name="Lipzen A."/>
            <person name="Chen C."/>
            <person name="Yanf M."/>
            <person name="Daum C."/>
            <person name="Ng V."/>
            <person name="Clum A."/>
            <person name="Ohm R."/>
            <person name="Martin F."/>
            <person name="Silar P."/>
            <person name="Natvig D."/>
            <person name="Lalanne C."/>
            <person name="Gautier V."/>
            <person name="Ament-Velasquez S.L."/>
            <person name="Kruys A."/>
            <person name="Hutchinson M.I."/>
            <person name="Powell A.J."/>
            <person name="Barry K."/>
            <person name="Miller A.N."/>
            <person name="Grigoriev I.V."/>
            <person name="Debuchy R."/>
            <person name="Gladieux P."/>
            <person name="Thoren M.H."/>
            <person name="Johannesson H."/>
        </authorList>
    </citation>
    <scope>NUCLEOTIDE SEQUENCE</scope>
    <source>
        <strain evidence="11">CBS 532.94</strain>
    </source>
</reference>
<evidence type="ECO:0000256" key="6">
    <source>
        <dbReference type="ARBA" id="ARBA00022895"/>
    </source>
</evidence>
<dbReference type="PANTHER" id="PTHR14513:SF0">
    <property type="entry name" value="PROTECTION OF TELOMERES PROTEIN 1"/>
    <property type="match status" value="1"/>
</dbReference>
<feature type="region of interest" description="Disordered" evidence="9">
    <location>
        <begin position="495"/>
        <end position="517"/>
    </location>
</feature>
<dbReference type="InterPro" id="IPR011564">
    <property type="entry name" value="Telomer_end-bd_POT1/Cdc13"/>
</dbReference>
<evidence type="ECO:0000256" key="1">
    <source>
        <dbReference type="ARBA" id="ARBA00004123"/>
    </source>
</evidence>
<keyword evidence="8" id="KW-0539">Nucleus</keyword>
<dbReference type="EMBL" id="MU860007">
    <property type="protein sequence ID" value="KAK4242548.1"/>
    <property type="molecule type" value="Genomic_DNA"/>
</dbReference>
<organism evidence="11 12">
    <name type="scientific">Achaetomium macrosporum</name>
    <dbReference type="NCBI Taxonomy" id="79813"/>
    <lineage>
        <taxon>Eukaryota</taxon>
        <taxon>Fungi</taxon>
        <taxon>Dikarya</taxon>
        <taxon>Ascomycota</taxon>
        <taxon>Pezizomycotina</taxon>
        <taxon>Sordariomycetes</taxon>
        <taxon>Sordariomycetidae</taxon>
        <taxon>Sordariales</taxon>
        <taxon>Chaetomiaceae</taxon>
        <taxon>Achaetomium</taxon>
    </lineage>
</organism>
<evidence type="ECO:0000256" key="8">
    <source>
        <dbReference type="ARBA" id="ARBA00023242"/>
    </source>
</evidence>
<feature type="region of interest" description="Disordered" evidence="9">
    <location>
        <begin position="1"/>
        <end position="23"/>
    </location>
</feature>
<evidence type="ECO:0000313" key="11">
    <source>
        <dbReference type="EMBL" id="KAK4242548.1"/>
    </source>
</evidence>
<evidence type="ECO:0000256" key="2">
    <source>
        <dbReference type="ARBA" id="ARBA00004574"/>
    </source>
</evidence>
<name>A0AAN7CI77_9PEZI</name>
<evidence type="ECO:0000313" key="12">
    <source>
        <dbReference type="Proteomes" id="UP001303760"/>
    </source>
</evidence>
<keyword evidence="7" id="KW-0238">DNA-binding</keyword>
<dbReference type="GO" id="GO:0016233">
    <property type="term" value="P:telomere capping"/>
    <property type="evidence" value="ECO:0007669"/>
    <property type="project" value="TreeGrafter"/>
</dbReference>
<evidence type="ECO:0000256" key="7">
    <source>
        <dbReference type="ARBA" id="ARBA00023125"/>
    </source>
</evidence>
<dbReference type="GO" id="GO:0098505">
    <property type="term" value="F:G-rich strand telomeric DNA binding"/>
    <property type="evidence" value="ECO:0007669"/>
    <property type="project" value="TreeGrafter"/>
</dbReference>
<evidence type="ECO:0000256" key="5">
    <source>
        <dbReference type="ARBA" id="ARBA00022454"/>
    </source>
</evidence>
<dbReference type="SUPFAM" id="SSF50249">
    <property type="entry name" value="Nucleic acid-binding proteins"/>
    <property type="match status" value="2"/>
</dbReference>
<dbReference type="GO" id="GO:0032210">
    <property type="term" value="P:regulation of telomere maintenance via telomerase"/>
    <property type="evidence" value="ECO:0007669"/>
    <property type="project" value="TreeGrafter"/>
</dbReference>
<dbReference type="Proteomes" id="UP001303760">
    <property type="component" value="Unassembled WGS sequence"/>
</dbReference>
<feature type="domain" description="Telomeric single stranded DNA binding POT1/Cdc13" evidence="10">
    <location>
        <begin position="27"/>
        <end position="174"/>
    </location>
</feature>
<proteinExistence type="inferred from homology"/>
<evidence type="ECO:0000256" key="9">
    <source>
        <dbReference type="SAM" id="MobiDB-lite"/>
    </source>
</evidence>
<comment type="caution">
    <text evidence="11">The sequence shown here is derived from an EMBL/GenBank/DDBJ whole genome shotgun (WGS) entry which is preliminary data.</text>
</comment>